<evidence type="ECO:0000256" key="1">
    <source>
        <dbReference type="SAM" id="SignalP"/>
    </source>
</evidence>
<dbReference type="STRING" id="1127699.HMPREF9151_01151"/>
<dbReference type="SUPFAM" id="SSF111364">
    <property type="entry name" value="Tsx-like channel"/>
    <property type="match status" value="1"/>
</dbReference>
<protein>
    <recommendedName>
        <fullName evidence="4">DUF5020 domain-containing protein</fullName>
    </recommendedName>
</protein>
<keyword evidence="3" id="KW-1185">Reference proteome</keyword>
<evidence type="ECO:0000313" key="2">
    <source>
        <dbReference type="EMBL" id="EKY00982.1"/>
    </source>
</evidence>
<dbReference type="Pfam" id="PF16412">
    <property type="entry name" value="DUF5020"/>
    <property type="match status" value="1"/>
</dbReference>
<dbReference type="Proteomes" id="UP000010433">
    <property type="component" value="Unassembled WGS sequence"/>
</dbReference>
<dbReference type="EMBL" id="AMEP01000081">
    <property type="protein sequence ID" value="EKY00982.1"/>
    <property type="molecule type" value="Genomic_DNA"/>
</dbReference>
<dbReference type="GO" id="GO:0009279">
    <property type="term" value="C:cell outer membrane"/>
    <property type="evidence" value="ECO:0007669"/>
    <property type="project" value="InterPro"/>
</dbReference>
<feature type="chain" id="PRO_5003954425" description="DUF5020 domain-containing protein" evidence="1">
    <location>
        <begin position="20"/>
        <end position="234"/>
    </location>
</feature>
<evidence type="ECO:0000313" key="3">
    <source>
        <dbReference type="Proteomes" id="UP000010433"/>
    </source>
</evidence>
<dbReference type="PATRIC" id="fig|1127699.3.peg.1061"/>
<dbReference type="Gene3D" id="2.40.230.20">
    <property type="entry name" value="Nucleoside-specific channel-forming protein, Tsx-like"/>
    <property type="match status" value="1"/>
</dbReference>
<feature type="signal peptide" evidence="1">
    <location>
        <begin position="1"/>
        <end position="19"/>
    </location>
</feature>
<dbReference type="HOGENOM" id="CLU_1128273_0_0_10"/>
<dbReference type="InterPro" id="IPR036777">
    <property type="entry name" value="Channel_Tsx-like_sf"/>
</dbReference>
<comment type="caution">
    <text evidence="2">The sequence shown here is derived from an EMBL/GenBank/DDBJ whole genome shotgun (WGS) entry which is preliminary data.</text>
</comment>
<proteinExistence type="predicted"/>
<keyword evidence="1" id="KW-0732">Signal</keyword>
<accession>L1NCQ6</accession>
<dbReference type="OrthoDB" id="1007128at2"/>
<dbReference type="RefSeq" id="WP_009162366.1">
    <property type="nucleotide sequence ID" value="NZ_KB290994.1"/>
</dbReference>
<gene>
    <name evidence="2" type="ORF">HMPREF9151_01151</name>
</gene>
<organism evidence="2 3">
    <name type="scientific">Hoylesella saccharolytica F0055</name>
    <dbReference type="NCBI Taxonomy" id="1127699"/>
    <lineage>
        <taxon>Bacteria</taxon>
        <taxon>Pseudomonadati</taxon>
        <taxon>Bacteroidota</taxon>
        <taxon>Bacteroidia</taxon>
        <taxon>Bacteroidales</taxon>
        <taxon>Prevotellaceae</taxon>
        <taxon>Hoylesella</taxon>
    </lineage>
</organism>
<name>L1NCQ6_9BACT</name>
<sequence>MKNVAVFVLLWMASLTMQAQNVQLHYDFGYLNDNLKTRPKLTTTVEMFKPDRWGSTFFFVDMNYEDNGVESAYWEISRELKFWQAPLSLHIEYNGGLSKGVGAYKDAYLAGATYTWNEPNFNSGFTLTPMYKYLAHQNQPHSYQLTATWYLHFAKHLFTFDGFLDIWGDRRFSDGSNLCVVMTEPQLWCNLNKIKGVPENFNLSVGTEWEISNNFVNQNHRWYWLPTLAAKWSF</sequence>
<reference evidence="2 3" key="1">
    <citation type="submission" date="2012-05" db="EMBL/GenBank/DDBJ databases">
        <authorList>
            <person name="Weinstock G."/>
            <person name="Sodergren E."/>
            <person name="Lobos E.A."/>
            <person name="Fulton L."/>
            <person name="Fulton R."/>
            <person name="Courtney L."/>
            <person name="Fronick C."/>
            <person name="O'Laughlin M."/>
            <person name="Godfrey J."/>
            <person name="Wilson R.M."/>
            <person name="Miner T."/>
            <person name="Farmer C."/>
            <person name="Delehaunty K."/>
            <person name="Cordes M."/>
            <person name="Minx P."/>
            <person name="Tomlinson C."/>
            <person name="Chen J."/>
            <person name="Wollam A."/>
            <person name="Pepin K.H."/>
            <person name="Bhonagiri V."/>
            <person name="Zhang X."/>
            <person name="Suruliraj S."/>
            <person name="Warren W."/>
            <person name="Mitreva M."/>
            <person name="Mardis E.R."/>
            <person name="Wilson R.K."/>
        </authorList>
    </citation>
    <scope>NUCLEOTIDE SEQUENCE [LARGE SCALE GENOMIC DNA]</scope>
    <source>
        <strain evidence="2 3">F0055</strain>
    </source>
</reference>
<evidence type="ECO:0008006" key="4">
    <source>
        <dbReference type="Google" id="ProtNLM"/>
    </source>
</evidence>
<dbReference type="AlphaFoldDB" id="L1NCQ6"/>